<gene>
    <name evidence="1" type="ORF">METZ01_LOCUS452017</name>
</gene>
<reference evidence="1" key="1">
    <citation type="submission" date="2018-05" db="EMBL/GenBank/DDBJ databases">
        <authorList>
            <person name="Lanie J.A."/>
            <person name="Ng W.-L."/>
            <person name="Kazmierczak K.M."/>
            <person name="Andrzejewski T.M."/>
            <person name="Davidsen T.M."/>
            <person name="Wayne K.J."/>
            <person name="Tettelin H."/>
            <person name="Glass J.I."/>
            <person name="Rusch D."/>
            <person name="Podicherti R."/>
            <person name="Tsui H.-C.T."/>
            <person name="Winkler M.E."/>
        </authorList>
    </citation>
    <scope>NUCLEOTIDE SEQUENCE</scope>
</reference>
<accession>A0A382ZUR4</accession>
<dbReference type="EMBL" id="UINC01186778">
    <property type="protein sequence ID" value="SVD99163.1"/>
    <property type="molecule type" value="Genomic_DNA"/>
</dbReference>
<organism evidence="1">
    <name type="scientific">marine metagenome</name>
    <dbReference type="NCBI Taxonomy" id="408172"/>
    <lineage>
        <taxon>unclassified sequences</taxon>
        <taxon>metagenomes</taxon>
        <taxon>ecological metagenomes</taxon>
    </lineage>
</organism>
<evidence type="ECO:0000313" key="1">
    <source>
        <dbReference type="EMBL" id="SVD99163.1"/>
    </source>
</evidence>
<proteinExistence type="predicted"/>
<protein>
    <submittedName>
        <fullName evidence="1">Uncharacterized protein</fullName>
    </submittedName>
</protein>
<name>A0A382ZUR4_9ZZZZ</name>
<feature type="non-terminal residue" evidence="1">
    <location>
        <position position="29"/>
    </location>
</feature>
<feature type="non-terminal residue" evidence="1">
    <location>
        <position position="1"/>
    </location>
</feature>
<dbReference type="AlphaFoldDB" id="A0A382ZUR4"/>
<sequence>RRETHFFNDDLCRSFCKPGRRATFTNGVV</sequence>